<dbReference type="RefSeq" id="WP_145214191.1">
    <property type="nucleotide sequence ID" value="NZ_CP036269.1"/>
</dbReference>
<dbReference type="PROSITE" id="PS51352">
    <property type="entry name" value="THIOREDOXIN_2"/>
    <property type="match status" value="1"/>
</dbReference>
<feature type="transmembrane region" description="Helical" evidence="1">
    <location>
        <begin position="43"/>
        <end position="63"/>
    </location>
</feature>
<protein>
    <recommendedName>
        <fullName evidence="2">Thioredoxin domain-containing protein</fullName>
    </recommendedName>
</protein>
<organism evidence="3 4">
    <name type="scientific">Gimesia alba</name>
    <dbReference type="NCBI Taxonomy" id="2527973"/>
    <lineage>
        <taxon>Bacteria</taxon>
        <taxon>Pseudomonadati</taxon>
        <taxon>Planctomycetota</taxon>
        <taxon>Planctomycetia</taxon>
        <taxon>Planctomycetales</taxon>
        <taxon>Planctomycetaceae</taxon>
        <taxon>Gimesia</taxon>
    </lineage>
</organism>
<evidence type="ECO:0000313" key="4">
    <source>
        <dbReference type="Proteomes" id="UP000317171"/>
    </source>
</evidence>
<proteinExistence type="predicted"/>
<keyword evidence="4" id="KW-1185">Reference proteome</keyword>
<keyword evidence="1" id="KW-1133">Transmembrane helix</keyword>
<accession>A0A517RDC3</accession>
<gene>
    <name evidence="3" type="ORF">Pan241w_19500</name>
</gene>
<dbReference type="InterPro" id="IPR013766">
    <property type="entry name" value="Thioredoxin_domain"/>
</dbReference>
<sequence>MSKPSYESEIRNFYTEMELEPETVERLLDAIPFAAAAKRWKRIAIAASIGLAAMLLLTVSLLLSSFKSESRQISPVDHRETDSEQSAVIPDVKKSVSAQSVQPEKQPLASPVEYRLVAFRSHNNQCPHCRATGQVFRELTESLDEPTIETQEFDLSDPAARAETQQRIEEWKLNPIIDGRSETAFIALTDANGRMIQEFKPSQGTGGIAKQIRKILDR</sequence>
<keyword evidence="1" id="KW-0472">Membrane</keyword>
<feature type="domain" description="Thioredoxin" evidence="2">
    <location>
        <begin position="87"/>
        <end position="218"/>
    </location>
</feature>
<evidence type="ECO:0000259" key="2">
    <source>
        <dbReference type="PROSITE" id="PS51352"/>
    </source>
</evidence>
<dbReference type="OrthoDB" id="283914at2"/>
<dbReference type="KEGG" id="gaz:Pan241w_19500"/>
<keyword evidence="1" id="KW-0812">Transmembrane</keyword>
<reference evidence="3 4" key="1">
    <citation type="submission" date="2019-02" db="EMBL/GenBank/DDBJ databases">
        <title>Deep-cultivation of Planctomycetes and their phenomic and genomic characterization uncovers novel biology.</title>
        <authorList>
            <person name="Wiegand S."/>
            <person name="Jogler M."/>
            <person name="Boedeker C."/>
            <person name="Pinto D."/>
            <person name="Vollmers J."/>
            <person name="Rivas-Marin E."/>
            <person name="Kohn T."/>
            <person name="Peeters S.H."/>
            <person name="Heuer A."/>
            <person name="Rast P."/>
            <person name="Oberbeckmann S."/>
            <person name="Bunk B."/>
            <person name="Jeske O."/>
            <person name="Meyerdierks A."/>
            <person name="Storesund J.E."/>
            <person name="Kallscheuer N."/>
            <person name="Luecker S."/>
            <person name="Lage O.M."/>
            <person name="Pohl T."/>
            <person name="Merkel B.J."/>
            <person name="Hornburger P."/>
            <person name="Mueller R.-W."/>
            <person name="Bruemmer F."/>
            <person name="Labrenz M."/>
            <person name="Spormann A.M."/>
            <person name="Op den Camp H."/>
            <person name="Overmann J."/>
            <person name="Amann R."/>
            <person name="Jetten M.S.M."/>
            <person name="Mascher T."/>
            <person name="Medema M.H."/>
            <person name="Devos D.P."/>
            <person name="Kaster A.-K."/>
            <person name="Ovreas L."/>
            <person name="Rohde M."/>
            <person name="Galperin M.Y."/>
            <person name="Jogler C."/>
        </authorList>
    </citation>
    <scope>NUCLEOTIDE SEQUENCE [LARGE SCALE GENOMIC DNA]</scope>
    <source>
        <strain evidence="3 4">Pan241w</strain>
    </source>
</reference>
<evidence type="ECO:0000313" key="3">
    <source>
        <dbReference type="EMBL" id="QDT41882.1"/>
    </source>
</evidence>
<name>A0A517RDC3_9PLAN</name>
<dbReference type="AlphaFoldDB" id="A0A517RDC3"/>
<evidence type="ECO:0000256" key="1">
    <source>
        <dbReference type="SAM" id="Phobius"/>
    </source>
</evidence>
<dbReference type="EMBL" id="CP036269">
    <property type="protein sequence ID" value="QDT41882.1"/>
    <property type="molecule type" value="Genomic_DNA"/>
</dbReference>
<dbReference type="Proteomes" id="UP000317171">
    <property type="component" value="Chromosome"/>
</dbReference>